<feature type="compositionally biased region" description="Basic residues" evidence="1">
    <location>
        <begin position="21"/>
        <end position="39"/>
    </location>
</feature>
<gene>
    <name evidence="2" type="ORF">BCR42DRAFT_428642</name>
</gene>
<sequence length="226" mass="23822">MARPVVVEVSDLRRSRSVGYRPKKKRKSIKTSASIKRKSGGFNKLSSTVNKSTSNPSIVTCTSPDDMIPPMPSTPTCSSEPSLLPPPSTLLSPPPDENLSSASLNDQLLVPSSAATAIPTMTTSISSSTISSSASTSTHSSPSRSPSSTSLPTTSLAPPQPKRSKSALMKLGSGLTKGHKKTQRQNSAPSTPPASSSTPEMEIDMAEVNFVKRMASLGKRMKLQRV</sequence>
<evidence type="ECO:0000313" key="2">
    <source>
        <dbReference type="EMBL" id="ORZ05072.1"/>
    </source>
</evidence>
<feature type="compositionally biased region" description="Pro residues" evidence="1">
    <location>
        <begin position="83"/>
        <end position="96"/>
    </location>
</feature>
<feature type="region of interest" description="Disordered" evidence="1">
    <location>
        <begin position="123"/>
        <end position="202"/>
    </location>
</feature>
<comment type="caution">
    <text evidence="2">The sequence shown here is derived from an EMBL/GenBank/DDBJ whole genome shotgun (WGS) entry which is preliminary data.</text>
</comment>
<dbReference type="Proteomes" id="UP000193560">
    <property type="component" value="Unassembled WGS sequence"/>
</dbReference>
<organism evidence="2 3">
    <name type="scientific">Absidia repens</name>
    <dbReference type="NCBI Taxonomy" id="90262"/>
    <lineage>
        <taxon>Eukaryota</taxon>
        <taxon>Fungi</taxon>
        <taxon>Fungi incertae sedis</taxon>
        <taxon>Mucoromycota</taxon>
        <taxon>Mucoromycotina</taxon>
        <taxon>Mucoromycetes</taxon>
        <taxon>Mucorales</taxon>
        <taxon>Cunninghamellaceae</taxon>
        <taxon>Absidia</taxon>
    </lineage>
</organism>
<name>A0A1X2HZG9_9FUNG</name>
<evidence type="ECO:0000256" key="1">
    <source>
        <dbReference type="SAM" id="MobiDB-lite"/>
    </source>
</evidence>
<dbReference type="AlphaFoldDB" id="A0A1X2HZG9"/>
<evidence type="ECO:0000313" key="3">
    <source>
        <dbReference type="Proteomes" id="UP000193560"/>
    </source>
</evidence>
<proteinExistence type="predicted"/>
<keyword evidence="3" id="KW-1185">Reference proteome</keyword>
<feature type="compositionally biased region" description="Polar residues" evidence="1">
    <location>
        <begin position="44"/>
        <end position="63"/>
    </location>
</feature>
<feature type="compositionally biased region" description="Low complexity" evidence="1">
    <location>
        <begin position="187"/>
        <end position="199"/>
    </location>
</feature>
<feature type="compositionally biased region" description="Low complexity" evidence="1">
    <location>
        <begin position="123"/>
        <end position="157"/>
    </location>
</feature>
<reference evidence="2 3" key="1">
    <citation type="submission" date="2016-07" db="EMBL/GenBank/DDBJ databases">
        <title>Pervasive Adenine N6-methylation of Active Genes in Fungi.</title>
        <authorList>
            <consortium name="DOE Joint Genome Institute"/>
            <person name="Mondo S.J."/>
            <person name="Dannebaum R.O."/>
            <person name="Kuo R.C."/>
            <person name="Labutti K."/>
            <person name="Haridas S."/>
            <person name="Kuo A."/>
            <person name="Salamov A."/>
            <person name="Ahrendt S.R."/>
            <person name="Lipzen A."/>
            <person name="Sullivan W."/>
            <person name="Andreopoulos W.B."/>
            <person name="Clum A."/>
            <person name="Lindquist E."/>
            <person name="Daum C."/>
            <person name="Ramamoorthy G.K."/>
            <person name="Gryganskyi A."/>
            <person name="Culley D."/>
            <person name="Magnuson J.K."/>
            <person name="James T.Y."/>
            <person name="O'Malley M.A."/>
            <person name="Stajich J.E."/>
            <person name="Spatafora J.W."/>
            <person name="Visel A."/>
            <person name="Grigoriev I.V."/>
        </authorList>
    </citation>
    <scope>NUCLEOTIDE SEQUENCE [LARGE SCALE GENOMIC DNA]</scope>
    <source>
        <strain evidence="2 3">NRRL 1336</strain>
    </source>
</reference>
<dbReference type="EMBL" id="MCGE01000046">
    <property type="protein sequence ID" value="ORZ05072.1"/>
    <property type="molecule type" value="Genomic_DNA"/>
</dbReference>
<accession>A0A1X2HZG9</accession>
<feature type="region of interest" description="Disordered" evidence="1">
    <location>
        <begin position="16"/>
        <end position="106"/>
    </location>
</feature>
<protein>
    <submittedName>
        <fullName evidence="2">Uncharacterized protein</fullName>
    </submittedName>
</protein>